<dbReference type="Gene3D" id="1.25.40.10">
    <property type="entry name" value="Tetratricopeptide repeat domain"/>
    <property type="match status" value="1"/>
</dbReference>
<dbReference type="Pfam" id="PF01471">
    <property type="entry name" value="PG_binding_1"/>
    <property type="match status" value="1"/>
</dbReference>
<dbReference type="AlphaFoldDB" id="A0A7W5GYC1"/>
<evidence type="ECO:0000256" key="1">
    <source>
        <dbReference type="SAM" id="MobiDB-lite"/>
    </source>
</evidence>
<gene>
    <name evidence="4" type="ORF">FHR95_000875</name>
</gene>
<dbReference type="SUPFAM" id="SSF81901">
    <property type="entry name" value="HCP-like"/>
    <property type="match status" value="1"/>
</dbReference>
<feature type="signal peptide" evidence="2">
    <location>
        <begin position="1"/>
        <end position="21"/>
    </location>
</feature>
<dbReference type="InterPro" id="IPR011990">
    <property type="entry name" value="TPR-like_helical_dom_sf"/>
</dbReference>
<evidence type="ECO:0000256" key="2">
    <source>
        <dbReference type="SAM" id="SignalP"/>
    </source>
</evidence>
<protein>
    <submittedName>
        <fullName evidence="4">Peptidoglycan hydrolase-like protein with peptidoglycan-binding domain</fullName>
    </submittedName>
</protein>
<dbReference type="Pfam" id="PF08238">
    <property type="entry name" value="Sel1"/>
    <property type="match status" value="1"/>
</dbReference>
<dbReference type="SMART" id="SM00671">
    <property type="entry name" value="SEL1"/>
    <property type="match status" value="1"/>
</dbReference>
<evidence type="ECO:0000259" key="3">
    <source>
        <dbReference type="Pfam" id="PF01471"/>
    </source>
</evidence>
<feature type="region of interest" description="Disordered" evidence="1">
    <location>
        <begin position="100"/>
        <end position="146"/>
    </location>
</feature>
<dbReference type="InterPro" id="IPR036365">
    <property type="entry name" value="PGBD-like_sf"/>
</dbReference>
<dbReference type="Proteomes" id="UP000563050">
    <property type="component" value="Unassembled WGS sequence"/>
</dbReference>
<dbReference type="EMBL" id="JACHXQ010000002">
    <property type="protein sequence ID" value="MBB3183334.1"/>
    <property type="molecule type" value="Genomic_DNA"/>
</dbReference>
<dbReference type="InterPro" id="IPR002477">
    <property type="entry name" value="Peptidoglycan-bd-like"/>
</dbReference>
<feature type="compositionally biased region" description="Low complexity" evidence="1">
    <location>
        <begin position="126"/>
        <end position="138"/>
    </location>
</feature>
<reference evidence="4 5" key="1">
    <citation type="submission" date="2020-08" db="EMBL/GenBank/DDBJ databases">
        <title>Genomic Encyclopedia of Type Strains, Phase III (KMG-III): the genomes of soil and plant-associated and newly described type strains.</title>
        <authorList>
            <person name="Whitman W."/>
        </authorList>
    </citation>
    <scope>NUCLEOTIDE SEQUENCE [LARGE SCALE GENOMIC DNA]</scope>
    <source>
        <strain evidence="4 5">CECT 7341</strain>
    </source>
</reference>
<dbReference type="InterPro" id="IPR006597">
    <property type="entry name" value="Sel1-like"/>
</dbReference>
<dbReference type="GO" id="GO:0016787">
    <property type="term" value="F:hydrolase activity"/>
    <property type="evidence" value="ECO:0007669"/>
    <property type="project" value="UniProtKB-KW"/>
</dbReference>
<dbReference type="RefSeq" id="WP_183313509.1">
    <property type="nucleotide sequence ID" value="NZ_JACHXQ010000002.1"/>
</dbReference>
<organism evidence="4 5">
    <name type="scientific">Halomonas fontilapidosi</name>
    <dbReference type="NCBI Taxonomy" id="616675"/>
    <lineage>
        <taxon>Bacteria</taxon>
        <taxon>Pseudomonadati</taxon>
        <taxon>Pseudomonadota</taxon>
        <taxon>Gammaproteobacteria</taxon>
        <taxon>Oceanospirillales</taxon>
        <taxon>Halomonadaceae</taxon>
        <taxon>Halomonas</taxon>
    </lineage>
</organism>
<comment type="caution">
    <text evidence="4">The sequence shown here is derived from an EMBL/GenBank/DDBJ whole genome shotgun (WGS) entry which is preliminary data.</text>
</comment>
<name>A0A7W5GYC1_9GAMM</name>
<dbReference type="Gene3D" id="1.10.101.10">
    <property type="entry name" value="PGBD-like superfamily/PGBD"/>
    <property type="match status" value="1"/>
</dbReference>
<keyword evidence="2" id="KW-0732">Signal</keyword>
<dbReference type="InterPro" id="IPR036366">
    <property type="entry name" value="PGBDSf"/>
</dbReference>
<evidence type="ECO:0000313" key="4">
    <source>
        <dbReference type="EMBL" id="MBB3183334.1"/>
    </source>
</evidence>
<proteinExistence type="predicted"/>
<feature type="domain" description="Peptidoglycan binding-like" evidence="3">
    <location>
        <begin position="148"/>
        <end position="202"/>
    </location>
</feature>
<feature type="chain" id="PRO_5031029713" evidence="2">
    <location>
        <begin position="22"/>
        <end position="443"/>
    </location>
</feature>
<dbReference type="SUPFAM" id="SSF47090">
    <property type="entry name" value="PGBD-like"/>
    <property type="match status" value="1"/>
</dbReference>
<evidence type="ECO:0000313" key="5">
    <source>
        <dbReference type="Proteomes" id="UP000563050"/>
    </source>
</evidence>
<keyword evidence="4" id="KW-0378">Hydrolase</keyword>
<keyword evidence="5" id="KW-1185">Reference proteome</keyword>
<accession>A0A7W5GYC1</accession>
<sequence>MIIKGIALSLALIGSVGLASADYAEGMRHYEQQAYREALQEFGDAARRGDADAQYMLGRLHEAGNGTAQDFVEAHKWYNLAAARGHRHAADARDSLAERMTAGQVAEAQQATRGWQPQAPPERQEQTASSQQQTATSRPDIESLSDRQGIAEIQRELNRLGYDAGPVDGVMGSRTRSAIRAYQADMDIARNGRASADLLKRLRQTEQEQVAEVSEPPTMASSRVALQDDFSDGDYRRNPAWTVLSGDFEVDENGLRSIVAAGRRSDRDTRDLSTDRPEELGLAVLELILEQTSNNRQGEGPPPSNPAQIFVNAPVDNAFRMELELASRQRPGSLQLGLFQGNRPNGTGYRLVYTAGARPGLSLIRLISGNMEVVARHEGQLDLEDGQFHRIVWTRDENGRMQVRVDDQRLLRVQDNGLRDPFQGVVMANRQGDYTLRRIRLEE</sequence>